<name>A0A510E024_9CREN</name>
<dbReference type="AlphaFoldDB" id="A0A510E024"/>
<organism evidence="2 4">
    <name type="scientific">Sulfuracidifex tepidarius</name>
    <dbReference type="NCBI Taxonomy" id="1294262"/>
    <lineage>
        <taxon>Archaea</taxon>
        <taxon>Thermoproteota</taxon>
        <taxon>Thermoprotei</taxon>
        <taxon>Sulfolobales</taxon>
        <taxon>Sulfolobaceae</taxon>
        <taxon>Sulfuracidifex</taxon>
    </lineage>
</organism>
<evidence type="ECO:0000313" key="2">
    <source>
        <dbReference type="EMBL" id="BBG25841.1"/>
    </source>
</evidence>
<dbReference type="Proteomes" id="UP000325030">
    <property type="component" value="Chromosome"/>
</dbReference>
<reference evidence="2 3" key="2">
    <citation type="journal article" date="2020" name="Int. J. Syst. Evol. Microbiol.">
        <title>Sulfuracidifex tepidarius gen. nov., sp. nov. and transfer of Sulfolobus metallicus Huber and Stetter 1992 to the genus Sulfuracidifex as Sulfuracidifex metallicus comb. nov.</title>
        <authorList>
            <person name="Itoh T."/>
            <person name="Miura T."/>
            <person name="Sakai H.D."/>
            <person name="Kato S."/>
            <person name="Ohkuma M."/>
            <person name="Takashina T."/>
        </authorList>
    </citation>
    <scope>NUCLEOTIDE SEQUENCE</scope>
    <source>
        <strain evidence="1 3">IC-006</strain>
        <strain evidence="2">IC-007</strain>
    </source>
</reference>
<dbReference type="STRING" id="1294262.GCA_001316085_02282"/>
<dbReference type="EMBL" id="AP018929">
    <property type="protein sequence ID" value="BBG23093.1"/>
    <property type="molecule type" value="Genomic_DNA"/>
</dbReference>
<dbReference type="Proteomes" id="UP000322983">
    <property type="component" value="Chromosome"/>
</dbReference>
<dbReference type="KEGG" id="step:IC006_0377"/>
<evidence type="ECO:0000313" key="4">
    <source>
        <dbReference type="Proteomes" id="UP000325030"/>
    </source>
</evidence>
<proteinExistence type="predicted"/>
<accession>A0A510E024</accession>
<protein>
    <submittedName>
        <fullName evidence="2">Uncharacterized protein</fullName>
    </submittedName>
</protein>
<sequence length="46" mass="5502">MKKMQIKIIEPETDEIIVINNSEELHKLFEELKKESDVIHRKQIPS</sequence>
<accession>A0A510DSE4</accession>
<gene>
    <name evidence="1" type="ORF">IC006_0377</name>
    <name evidence="2" type="ORF">IC007_0346</name>
</gene>
<evidence type="ECO:0000313" key="3">
    <source>
        <dbReference type="Proteomes" id="UP000322983"/>
    </source>
</evidence>
<evidence type="ECO:0000313" key="1">
    <source>
        <dbReference type="EMBL" id="BBG23093.1"/>
    </source>
</evidence>
<dbReference type="EMBL" id="AP018930">
    <property type="protein sequence ID" value="BBG25841.1"/>
    <property type="molecule type" value="Genomic_DNA"/>
</dbReference>
<reference evidence="4" key="1">
    <citation type="submission" date="2018-09" db="EMBL/GenBank/DDBJ databases">
        <title>Complete Genome Sequencing of Sulfolobus sp. JCM 16834.</title>
        <authorList>
            <person name="Kato S."/>
            <person name="Itoh T."/>
            <person name="Ohkuma M."/>
        </authorList>
    </citation>
    <scope>NUCLEOTIDE SEQUENCE [LARGE SCALE GENOMIC DNA]</scope>
    <source>
        <strain evidence="4">IC-007</strain>
    </source>
</reference>
<keyword evidence="3" id="KW-1185">Reference proteome</keyword>